<evidence type="ECO:0000313" key="3">
    <source>
        <dbReference type="Proteomes" id="UP001152797"/>
    </source>
</evidence>
<dbReference type="AlphaFoldDB" id="A0A9P1CBL6"/>
<sequence>MSLKPRIDGTVTQMNLAQNMVHLLQLLIPGPITDEPVRIYMRSVQQAPDIAITFVGYLNAVRNVMAAVEVEAEEVKTDRARTTG</sequence>
<reference evidence="1" key="1">
    <citation type="submission" date="2022-10" db="EMBL/GenBank/DDBJ databases">
        <authorList>
            <person name="Chen Y."/>
            <person name="Dougan E. K."/>
            <person name="Chan C."/>
            <person name="Rhodes N."/>
            <person name="Thang M."/>
        </authorList>
    </citation>
    <scope>NUCLEOTIDE SEQUENCE</scope>
</reference>
<dbReference type="Proteomes" id="UP001152797">
    <property type="component" value="Unassembled WGS sequence"/>
</dbReference>
<organism evidence="1">
    <name type="scientific">Cladocopium goreaui</name>
    <dbReference type="NCBI Taxonomy" id="2562237"/>
    <lineage>
        <taxon>Eukaryota</taxon>
        <taxon>Sar</taxon>
        <taxon>Alveolata</taxon>
        <taxon>Dinophyceae</taxon>
        <taxon>Suessiales</taxon>
        <taxon>Symbiodiniaceae</taxon>
        <taxon>Cladocopium</taxon>
    </lineage>
</organism>
<reference evidence="2 3" key="2">
    <citation type="submission" date="2024-05" db="EMBL/GenBank/DDBJ databases">
        <authorList>
            <person name="Chen Y."/>
            <person name="Shah S."/>
            <person name="Dougan E. K."/>
            <person name="Thang M."/>
            <person name="Chan C."/>
        </authorList>
    </citation>
    <scope>NUCLEOTIDE SEQUENCE [LARGE SCALE GENOMIC DNA]</scope>
</reference>
<proteinExistence type="predicted"/>
<name>A0A9P1CBL6_9DINO</name>
<dbReference type="EMBL" id="CAMXCT010001343">
    <property type="protein sequence ID" value="CAI3989192.1"/>
    <property type="molecule type" value="Genomic_DNA"/>
</dbReference>
<comment type="caution">
    <text evidence="1">The sequence shown here is derived from an EMBL/GenBank/DDBJ whole genome shotgun (WGS) entry which is preliminary data.</text>
</comment>
<gene>
    <name evidence="1" type="ORF">C1SCF055_LOCUS16284</name>
</gene>
<evidence type="ECO:0000313" key="1">
    <source>
        <dbReference type="EMBL" id="CAI3989192.1"/>
    </source>
</evidence>
<protein>
    <submittedName>
        <fullName evidence="1">Uncharacterized protein</fullName>
    </submittedName>
</protein>
<keyword evidence="3" id="KW-1185">Reference proteome</keyword>
<accession>A0A9P1CBL6</accession>
<dbReference type="EMBL" id="CAMXCT020001343">
    <property type="protein sequence ID" value="CAL1142567.1"/>
    <property type="molecule type" value="Genomic_DNA"/>
</dbReference>
<dbReference type="EMBL" id="CAMXCT030001343">
    <property type="protein sequence ID" value="CAL4776504.1"/>
    <property type="molecule type" value="Genomic_DNA"/>
</dbReference>
<evidence type="ECO:0000313" key="2">
    <source>
        <dbReference type="EMBL" id="CAL4776504.1"/>
    </source>
</evidence>